<dbReference type="AlphaFoldDB" id="A0A2A9M510"/>
<feature type="transmembrane region" description="Helical" evidence="2">
    <location>
        <begin position="146"/>
        <end position="170"/>
    </location>
</feature>
<dbReference type="EMBL" id="NWUJ01000009">
    <property type="protein sequence ID" value="PFH33029.1"/>
    <property type="molecule type" value="Genomic_DNA"/>
</dbReference>
<dbReference type="OrthoDB" id="346369at2759"/>
<evidence type="ECO:0000313" key="5">
    <source>
        <dbReference type="EMBL" id="PFH33029.1"/>
    </source>
</evidence>
<feature type="domain" description="EF-hand" evidence="4">
    <location>
        <begin position="582"/>
        <end position="617"/>
    </location>
</feature>
<dbReference type="PROSITE" id="PS00018">
    <property type="entry name" value="EF_HAND_1"/>
    <property type="match status" value="1"/>
</dbReference>
<protein>
    <submittedName>
        <fullName evidence="5">EF hand domain-containing protein</fullName>
    </submittedName>
</protein>
<dbReference type="InterPro" id="IPR011992">
    <property type="entry name" value="EF-hand-dom_pair"/>
</dbReference>
<organism evidence="5 6">
    <name type="scientific">Besnoitia besnoiti</name>
    <name type="common">Apicomplexan protozoan</name>
    <dbReference type="NCBI Taxonomy" id="94643"/>
    <lineage>
        <taxon>Eukaryota</taxon>
        <taxon>Sar</taxon>
        <taxon>Alveolata</taxon>
        <taxon>Apicomplexa</taxon>
        <taxon>Conoidasida</taxon>
        <taxon>Coccidia</taxon>
        <taxon>Eucoccidiorida</taxon>
        <taxon>Eimeriorina</taxon>
        <taxon>Sarcocystidae</taxon>
        <taxon>Besnoitia</taxon>
    </lineage>
</organism>
<dbReference type="InterPro" id="IPR002048">
    <property type="entry name" value="EF_hand_dom"/>
</dbReference>
<feature type="signal peptide" evidence="3">
    <location>
        <begin position="1"/>
        <end position="21"/>
    </location>
</feature>
<keyword evidence="1" id="KW-0106">Calcium</keyword>
<evidence type="ECO:0000259" key="4">
    <source>
        <dbReference type="PROSITE" id="PS50222"/>
    </source>
</evidence>
<name>A0A2A9M510_BESBE</name>
<feature type="transmembrane region" description="Helical" evidence="2">
    <location>
        <begin position="368"/>
        <end position="389"/>
    </location>
</feature>
<evidence type="ECO:0000313" key="6">
    <source>
        <dbReference type="Proteomes" id="UP000224006"/>
    </source>
</evidence>
<feature type="transmembrane region" description="Helical" evidence="2">
    <location>
        <begin position="234"/>
        <end position="259"/>
    </location>
</feature>
<feature type="domain" description="EF-hand" evidence="4">
    <location>
        <begin position="537"/>
        <end position="572"/>
    </location>
</feature>
<dbReference type="STRING" id="94643.A0A2A9M510"/>
<dbReference type="Proteomes" id="UP000224006">
    <property type="component" value="Chromosome VIII"/>
</dbReference>
<keyword evidence="2" id="KW-0472">Membrane</keyword>
<feature type="transmembrane region" description="Helical" evidence="2">
    <location>
        <begin position="36"/>
        <end position="55"/>
    </location>
</feature>
<dbReference type="RefSeq" id="XP_029217038.1">
    <property type="nucleotide sequence ID" value="XM_029366578.1"/>
</dbReference>
<evidence type="ECO:0000256" key="2">
    <source>
        <dbReference type="SAM" id="Phobius"/>
    </source>
</evidence>
<comment type="caution">
    <text evidence="5">The sequence shown here is derived from an EMBL/GenBank/DDBJ whole genome shotgun (WGS) entry which is preliminary data.</text>
</comment>
<keyword evidence="6" id="KW-1185">Reference proteome</keyword>
<feature type="transmembrane region" description="Helical" evidence="2">
    <location>
        <begin position="271"/>
        <end position="292"/>
    </location>
</feature>
<proteinExistence type="predicted"/>
<dbReference type="PROSITE" id="PS50222">
    <property type="entry name" value="EF_HAND_2"/>
    <property type="match status" value="2"/>
</dbReference>
<dbReference type="Pfam" id="PF13202">
    <property type="entry name" value="EF-hand_5"/>
    <property type="match status" value="1"/>
</dbReference>
<feature type="transmembrane region" description="Helical" evidence="2">
    <location>
        <begin position="85"/>
        <end position="103"/>
    </location>
</feature>
<dbReference type="Gene3D" id="1.10.238.10">
    <property type="entry name" value="EF-hand"/>
    <property type="match status" value="1"/>
</dbReference>
<reference evidence="5 6" key="1">
    <citation type="submission" date="2017-09" db="EMBL/GenBank/DDBJ databases">
        <title>Genome sequencing of Besnoitia besnoiti strain Bb-Ger1.</title>
        <authorList>
            <person name="Schares G."/>
            <person name="Venepally P."/>
            <person name="Lorenzi H.A."/>
        </authorList>
    </citation>
    <scope>NUCLEOTIDE SEQUENCE [LARGE SCALE GENOMIC DNA]</scope>
    <source>
        <strain evidence="5 6">Bb-Ger1</strain>
    </source>
</reference>
<dbReference type="GO" id="GO:0005509">
    <property type="term" value="F:calcium ion binding"/>
    <property type="evidence" value="ECO:0007669"/>
    <property type="project" value="InterPro"/>
</dbReference>
<feature type="chain" id="PRO_5013264721" evidence="3">
    <location>
        <begin position="22"/>
        <end position="667"/>
    </location>
</feature>
<keyword evidence="2" id="KW-1133">Transmembrane helix</keyword>
<dbReference type="SUPFAM" id="SSF47473">
    <property type="entry name" value="EF-hand"/>
    <property type="match status" value="1"/>
</dbReference>
<evidence type="ECO:0000256" key="1">
    <source>
        <dbReference type="ARBA" id="ARBA00022837"/>
    </source>
</evidence>
<dbReference type="SMART" id="SM00054">
    <property type="entry name" value="EFh"/>
    <property type="match status" value="2"/>
</dbReference>
<sequence>MRKLVLRLLLLLASASPISSAAQEEGEHEGADHSYVVNNLTIAIVAVILILTLIFELTHESIVEALEHKHLHHALDIVNAVNKEMTILGFIALLLFAMTRSGFVMRVSDKLLGQTELEKVGIGEIKKEGGNPYAAPTPLFELFEQVHITVFLLMVAFCGAIGLLLVAAVVEISRWRRYESIEFIELQRRVEEGRISEDHLKFWFLQYKFVNPSNPLLAHPKSGFSFGEYLSERLTALIAQLVEVSPSTWITIMALALLVRPVLGFGPRGTVKFFFALAGVLAFSTVLLYIFVSRLLSHLWPGSAAVAKHIENVTKPGYVGSPGEAPIDQAEPVVKNNAVCALVQGTKAVNCQEALFCLGSKGHRVTRIVIQLLIFAHVVTIACLAKMMLSGHSQHVIFEPMGYWTGYVPLLIAAASLFAFPAITAKFSTFTSVGYFADNEALRRSSEKLQRRKLARYYQILHFLQHKANVFFARQQNNIDDEIRRAKEVYDSLPVVTQKGYQDIFHAFSSNGEQPRVPVSNLFLMMKAFELDQRVPDCRRKIDEWIAILDTKKKGELTYPQFVTLMLFLLQDEAPEMKNRAVEERRLKDLFNAIDTDGDGFVTMEELLGQLHGLKPAVSRGEATELMAEIAGGRYGEIVRPHQLFTWVRAMEDRAQTLMPQADAPHH</sequence>
<dbReference type="VEuPathDB" id="ToxoDB:BESB_082280"/>
<keyword evidence="3" id="KW-0732">Signal</keyword>
<dbReference type="GeneID" id="40313154"/>
<dbReference type="KEGG" id="bbes:BESB_082280"/>
<evidence type="ECO:0000256" key="3">
    <source>
        <dbReference type="SAM" id="SignalP"/>
    </source>
</evidence>
<accession>A0A2A9M510</accession>
<dbReference type="InterPro" id="IPR018247">
    <property type="entry name" value="EF_Hand_1_Ca_BS"/>
</dbReference>
<gene>
    <name evidence="5" type="ORF">BESB_082280</name>
</gene>
<keyword evidence="2" id="KW-0812">Transmembrane</keyword>
<feature type="transmembrane region" description="Helical" evidence="2">
    <location>
        <begin position="401"/>
        <end position="420"/>
    </location>
</feature>